<comment type="subcellular location">
    <subcellularLocation>
        <location evidence="1 9">Cell inner membrane</location>
        <topology evidence="1 9">Multi-pass membrane protein</topology>
    </subcellularLocation>
</comment>
<proteinExistence type="inferred from homology"/>
<dbReference type="STRING" id="315423.SAMN04488020_11317"/>
<evidence type="ECO:0000256" key="2">
    <source>
        <dbReference type="ARBA" id="ARBA00022448"/>
    </source>
</evidence>
<dbReference type="OrthoDB" id="7854755at2"/>
<evidence type="ECO:0000313" key="11">
    <source>
        <dbReference type="EMBL" id="SLN65906.1"/>
    </source>
</evidence>
<accession>A0A1Y5TJS9</accession>
<comment type="subunit">
    <text evidence="9">The complex comprises the extracytoplasmic solute receptor protein and the two transmembrane proteins.</text>
</comment>
<evidence type="ECO:0000256" key="8">
    <source>
        <dbReference type="ARBA" id="ARBA00038436"/>
    </source>
</evidence>
<evidence type="ECO:0000256" key="7">
    <source>
        <dbReference type="ARBA" id="ARBA00023136"/>
    </source>
</evidence>
<evidence type="ECO:0000256" key="9">
    <source>
        <dbReference type="RuleBase" id="RU369079"/>
    </source>
</evidence>
<keyword evidence="7 9" id="KW-0472">Membrane</keyword>
<reference evidence="11 12" key="1">
    <citation type="submission" date="2017-03" db="EMBL/GenBank/DDBJ databases">
        <authorList>
            <person name="Afonso C.L."/>
            <person name="Miller P.J."/>
            <person name="Scott M.A."/>
            <person name="Spackman E."/>
            <person name="Goraichik I."/>
            <person name="Dimitrov K.M."/>
            <person name="Suarez D.L."/>
            <person name="Swayne D.E."/>
        </authorList>
    </citation>
    <scope>NUCLEOTIDE SEQUENCE [LARGE SCALE GENOMIC DNA]</scope>
    <source>
        <strain evidence="11 12">CECT 7066</strain>
    </source>
</reference>
<dbReference type="PANTHER" id="PTHR35011:SF10">
    <property type="entry name" value="TRAP TRANSPORTER SMALL PERMEASE PROTEIN"/>
    <property type="match status" value="1"/>
</dbReference>
<gene>
    <name evidence="11" type="ORF">PAM7066_03305</name>
</gene>
<name>A0A1Y5TJS9_9RHOB</name>
<dbReference type="Pfam" id="PF04290">
    <property type="entry name" value="DctQ"/>
    <property type="match status" value="1"/>
</dbReference>
<feature type="transmembrane region" description="Helical" evidence="9">
    <location>
        <begin position="51"/>
        <end position="69"/>
    </location>
</feature>
<keyword evidence="12" id="KW-1185">Reference proteome</keyword>
<dbReference type="GO" id="GO:0015740">
    <property type="term" value="P:C4-dicarboxylate transport"/>
    <property type="evidence" value="ECO:0007669"/>
    <property type="project" value="TreeGrafter"/>
</dbReference>
<evidence type="ECO:0000256" key="6">
    <source>
        <dbReference type="ARBA" id="ARBA00022989"/>
    </source>
</evidence>
<evidence type="ECO:0000259" key="10">
    <source>
        <dbReference type="Pfam" id="PF04290"/>
    </source>
</evidence>
<dbReference type="Proteomes" id="UP000193870">
    <property type="component" value="Unassembled WGS sequence"/>
</dbReference>
<dbReference type="InterPro" id="IPR055348">
    <property type="entry name" value="DctQ"/>
</dbReference>
<evidence type="ECO:0000256" key="3">
    <source>
        <dbReference type="ARBA" id="ARBA00022475"/>
    </source>
</evidence>
<feature type="transmembrane region" description="Helical" evidence="9">
    <location>
        <begin position="89"/>
        <end position="110"/>
    </location>
</feature>
<keyword evidence="2 9" id="KW-0813">Transport</keyword>
<keyword evidence="3" id="KW-1003">Cell membrane</keyword>
<dbReference type="EMBL" id="FWFV01000012">
    <property type="protein sequence ID" value="SLN65906.1"/>
    <property type="molecule type" value="Genomic_DNA"/>
</dbReference>
<keyword evidence="6 9" id="KW-1133">Transmembrane helix</keyword>
<feature type="transmembrane region" description="Helical" evidence="9">
    <location>
        <begin position="12"/>
        <end position="31"/>
    </location>
</feature>
<comment type="function">
    <text evidence="9">Part of the tripartite ATP-independent periplasmic (TRAP) transport system.</text>
</comment>
<dbReference type="GO" id="GO:0005886">
    <property type="term" value="C:plasma membrane"/>
    <property type="evidence" value="ECO:0007669"/>
    <property type="project" value="UniProtKB-SubCell"/>
</dbReference>
<feature type="transmembrane region" description="Helical" evidence="9">
    <location>
        <begin position="132"/>
        <end position="157"/>
    </location>
</feature>
<protein>
    <recommendedName>
        <fullName evidence="9">TRAP transporter small permease protein</fullName>
    </recommendedName>
</protein>
<dbReference type="PANTHER" id="PTHR35011">
    <property type="entry name" value="2,3-DIKETO-L-GULONATE TRAP TRANSPORTER SMALL PERMEASE PROTEIN YIAM"/>
    <property type="match status" value="1"/>
</dbReference>
<evidence type="ECO:0000313" key="12">
    <source>
        <dbReference type="Proteomes" id="UP000193870"/>
    </source>
</evidence>
<evidence type="ECO:0000256" key="4">
    <source>
        <dbReference type="ARBA" id="ARBA00022519"/>
    </source>
</evidence>
<sequence length="168" mass="18225">MLAKIDKLSYVLARVAAIAGTLGLVGLTLVICYDVVGRYLGHPLYGAQDLTSMALVIVIFGGMSICDRMDGHIVVDVFERVFPTWLKRVGDIVAALLGAVIFALIAYTAWDSASLSRLLNLATNIIEMPKAWFQYFVVVASIITALGMALRAVFLILGGKPLQERHEA</sequence>
<dbReference type="InterPro" id="IPR007387">
    <property type="entry name" value="TRAP_DctQ"/>
</dbReference>
<dbReference type="GO" id="GO:0022857">
    <property type="term" value="F:transmembrane transporter activity"/>
    <property type="evidence" value="ECO:0007669"/>
    <property type="project" value="UniProtKB-UniRule"/>
</dbReference>
<feature type="domain" description="Tripartite ATP-independent periplasmic transporters DctQ component" evidence="10">
    <location>
        <begin position="27"/>
        <end position="153"/>
    </location>
</feature>
<evidence type="ECO:0000256" key="1">
    <source>
        <dbReference type="ARBA" id="ARBA00004429"/>
    </source>
</evidence>
<comment type="similarity">
    <text evidence="8 9">Belongs to the TRAP transporter small permease family.</text>
</comment>
<dbReference type="AlphaFoldDB" id="A0A1Y5TJS9"/>
<organism evidence="11 12">
    <name type="scientific">Palleronia marisminoris</name>
    <dbReference type="NCBI Taxonomy" id="315423"/>
    <lineage>
        <taxon>Bacteria</taxon>
        <taxon>Pseudomonadati</taxon>
        <taxon>Pseudomonadota</taxon>
        <taxon>Alphaproteobacteria</taxon>
        <taxon>Rhodobacterales</taxon>
        <taxon>Roseobacteraceae</taxon>
        <taxon>Palleronia</taxon>
    </lineage>
</organism>
<evidence type="ECO:0000256" key="5">
    <source>
        <dbReference type="ARBA" id="ARBA00022692"/>
    </source>
</evidence>
<dbReference type="RefSeq" id="WP_085855271.1">
    <property type="nucleotide sequence ID" value="NZ_FOPF01000013.1"/>
</dbReference>
<keyword evidence="4 9" id="KW-0997">Cell inner membrane</keyword>
<keyword evidence="5 9" id="KW-0812">Transmembrane</keyword>